<dbReference type="Gene3D" id="3.40.50.10540">
    <property type="entry name" value="Crotonobetainyl-coa:carnitine coa-transferase, domain 1"/>
    <property type="match status" value="1"/>
</dbReference>
<gene>
    <name evidence="2" type="ORF">EOD42_08645</name>
</gene>
<dbReference type="Gene3D" id="3.30.60.110">
    <property type="match status" value="1"/>
</dbReference>
<accession>A0A437MJM4</accession>
<organism evidence="2 3">
    <name type="scientific">Rhodovarius crocodyli</name>
    <dbReference type="NCBI Taxonomy" id="1979269"/>
    <lineage>
        <taxon>Bacteria</taxon>
        <taxon>Pseudomonadati</taxon>
        <taxon>Pseudomonadota</taxon>
        <taxon>Alphaproteobacteria</taxon>
        <taxon>Acetobacterales</taxon>
        <taxon>Roseomonadaceae</taxon>
        <taxon>Rhodovarius</taxon>
    </lineage>
</organism>
<dbReference type="RefSeq" id="WP_127787079.1">
    <property type="nucleotide sequence ID" value="NZ_SACL01000002.1"/>
</dbReference>
<evidence type="ECO:0000313" key="2">
    <source>
        <dbReference type="EMBL" id="RVT97850.1"/>
    </source>
</evidence>
<feature type="region of interest" description="Disordered" evidence="1">
    <location>
        <begin position="326"/>
        <end position="346"/>
    </location>
</feature>
<sequence>MGPLQGLKVIEMAGIGPGPFCAMLLADMGAEVWRVERREGPPGSRRDVMGRGRRSIALDLKNPAATRAVLRLVERADALIEGFRPGVMERLGLGPDVCLARNPKLAYGRMTGWGQTGPLAPLAGHDINYIAITGALDAIGTKDTPVAPLNLVGDFGGGGMLLAMGLMAAMLHAQRTGQGQVIDAAMSDGAAQLMAPIYGMKGNGRWQAPRGGNMLDGGAPYYGVYRCGCGGFLAVGPLEPQFFAEFLRRLQLPEGEFADRLKPELWPALQARFAAVFLTRTRDEWAAIFEGSDACVAPVLTMDEAPAHAHNQARGTFFEREGITQPAPAPRFSATPSEPGHPARLRGEDSRAILEETGFTATEIAELLEG</sequence>
<dbReference type="AlphaFoldDB" id="A0A437MJM4"/>
<keyword evidence="3" id="KW-1185">Reference proteome</keyword>
<dbReference type="GO" id="GO:0016740">
    <property type="term" value="F:transferase activity"/>
    <property type="evidence" value="ECO:0007669"/>
    <property type="project" value="UniProtKB-KW"/>
</dbReference>
<dbReference type="InterPro" id="IPR003673">
    <property type="entry name" value="CoA-Trfase_fam_III"/>
</dbReference>
<dbReference type="InterPro" id="IPR050509">
    <property type="entry name" value="CoA-transferase_III"/>
</dbReference>
<dbReference type="EMBL" id="SACL01000002">
    <property type="protein sequence ID" value="RVT97850.1"/>
    <property type="molecule type" value="Genomic_DNA"/>
</dbReference>
<protein>
    <submittedName>
        <fullName evidence="2">CoA transferase</fullName>
    </submittedName>
</protein>
<keyword evidence="2" id="KW-0808">Transferase</keyword>
<dbReference type="SUPFAM" id="SSF89796">
    <property type="entry name" value="CoA-transferase family III (CaiB/BaiF)"/>
    <property type="match status" value="1"/>
</dbReference>
<reference evidence="2 3" key="1">
    <citation type="submission" date="2019-01" db="EMBL/GenBank/DDBJ databases">
        <authorList>
            <person name="Chen W.-M."/>
        </authorList>
    </citation>
    <scope>NUCLEOTIDE SEQUENCE [LARGE SCALE GENOMIC DNA]</scope>
    <source>
        <strain evidence="2 3">CCP-6</strain>
    </source>
</reference>
<dbReference type="OrthoDB" id="7457784at2"/>
<dbReference type="Proteomes" id="UP000282957">
    <property type="component" value="Unassembled WGS sequence"/>
</dbReference>
<dbReference type="PANTHER" id="PTHR48228">
    <property type="entry name" value="SUCCINYL-COA--D-CITRAMALATE COA-TRANSFERASE"/>
    <property type="match status" value="1"/>
</dbReference>
<dbReference type="InterPro" id="IPR044855">
    <property type="entry name" value="CoA-Trfase_III_dom3_sf"/>
</dbReference>
<dbReference type="PANTHER" id="PTHR48228:SF5">
    <property type="entry name" value="ALPHA-METHYLACYL-COA RACEMASE"/>
    <property type="match status" value="1"/>
</dbReference>
<dbReference type="Pfam" id="PF02515">
    <property type="entry name" value="CoA_transf_3"/>
    <property type="match status" value="1"/>
</dbReference>
<evidence type="ECO:0000256" key="1">
    <source>
        <dbReference type="SAM" id="MobiDB-lite"/>
    </source>
</evidence>
<dbReference type="InterPro" id="IPR023606">
    <property type="entry name" value="CoA-Trfase_III_dom_1_sf"/>
</dbReference>
<comment type="caution">
    <text evidence="2">The sequence shown here is derived from an EMBL/GenBank/DDBJ whole genome shotgun (WGS) entry which is preliminary data.</text>
</comment>
<dbReference type="Gene3D" id="3.30.1540.10">
    <property type="entry name" value="formyl-coa transferase, domain 3"/>
    <property type="match status" value="1"/>
</dbReference>
<proteinExistence type="predicted"/>
<name>A0A437MJM4_9PROT</name>
<evidence type="ECO:0000313" key="3">
    <source>
        <dbReference type="Proteomes" id="UP000282957"/>
    </source>
</evidence>